<dbReference type="SUPFAM" id="SSF117892">
    <property type="entry name" value="Band 7/SPFH domain"/>
    <property type="match status" value="1"/>
</dbReference>
<dbReference type="InterPro" id="IPR001107">
    <property type="entry name" value="Band_7"/>
</dbReference>
<dbReference type="Pfam" id="PF01145">
    <property type="entry name" value="Band_7"/>
    <property type="match status" value="1"/>
</dbReference>
<gene>
    <name evidence="2" type="ORF">Harvfovirus13_19</name>
</gene>
<dbReference type="Gene3D" id="3.30.479.30">
    <property type="entry name" value="Band 7 domain"/>
    <property type="match status" value="1"/>
</dbReference>
<accession>A0A3G5A5B7</accession>
<evidence type="ECO:0000313" key="2">
    <source>
        <dbReference type="EMBL" id="AYV81013.1"/>
    </source>
</evidence>
<dbReference type="EMBL" id="MK072255">
    <property type="protein sequence ID" value="AYV81013.1"/>
    <property type="molecule type" value="Genomic_DNA"/>
</dbReference>
<feature type="domain" description="Band 7" evidence="1">
    <location>
        <begin position="210"/>
        <end position="410"/>
    </location>
</feature>
<protein>
    <submittedName>
        <fullName evidence="2">SPFH domain / Band 7 domain containing protein</fullName>
    </submittedName>
</protein>
<evidence type="ECO:0000259" key="1">
    <source>
        <dbReference type="Pfam" id="PF01145"/>
    </source>
</evidence>
<organism evidence="2">
    <name type="scientific">Harvfovirus sp</name>
    <dbReference type="NCBI Taxonomy" id="2487768"/>
    <lineage>
        <taxon>Viruses</taxon>
        <taxon>Varidnaviria</taxon>
        <taxon>Bamfordvirae</taxon>
        <taxon>Nucleocytoviricota</taxon>
        <taxon>Megaviricetes</taxon>
        <taxon>Imitervirales</taxon>
        <taxon>Mimiviridae</taxon>
        <taxon>Klosneuvirinae</taxon>
    </lineage>
</organism>
<dbReference type="InterPro" id="IPR036013">
    <property type="entry name" value="Band_7/SPFH_dom_sf"/>
</dbReference>
<name>A0A3G5A5B7_9VIRU</name>
<reference evidence="2" key="1">
    <citation type="submission" date="2018-10" db="EMBL/GenBank/DDBJ databases">
        <title>Hidden diversity of soil giant viruses.</title>
        <authorList>
            <person name="Schulz F."/>
            <person name="Alteio L."/>
            <person name="Goudeau D."/>
            <person name="Ryan E.M."/>
            <person name="Malmstrom R.R."/>
            <person name="Blanchard J."/>
            <person name="Woyke T."/>
        </authorList>
    </citation>
    <scope>NUCLEOTIDE SEQUENCE</scope>
    <source>
        <strain evidence="2">HAV1</strain>
    </source>
</reference>
<sequence>MSSARLIELDRKDDRELLGEFVQDEFADINSSFSELIGDKIPWQKANVDLKDEAASLLKIIKNSNQTEFDCASGLGAGLCCLTIVGIPYVCFNTKLIPAGSYGFLLDNGVPYIMMPGWHSLYRAFRRFVGEFKASDTLINVGPITIVRIPKGWVGLAVNATMPEVLLAGTHCRNSGTFQYKGASNLQTELIEYDPIKFLTVPTGFQRICYFNGKVRVLKAGRFAINTPLFTVGPLVSIQQQNLKFSEHKVLLNGGINLSVFGLLTYQITDVEMLVGNMGVDNLVRSIEDITKAELARVFATIHLEQISSVAYNEAFNLKASKGFDEKVEKQELHEKGSKEKLDESVQTETRIKICEMIMGLISPFTTTWGVKIVNFQLESTKLADQKYSNEYESASLAIAKAKADLQANAAQNKVLIQKSKAEADALCIKAEGEKTALIIESEGEAAAIELLGRARNRAAESMSDKFAQEFALLQERVKFADSLKATTLVISGKDDIGKNITPMLSL</sequence>
<proteinExistence type="predicted"/>